<dbReference type="Gene3D" id="3.10.450.100">
    <property type="entry name" value="NTF2-like, domain 1"/>
    <property type="match status" value="1"/>
</dbReference>
<name>A0A2W1P036_PAEXE</name>
<evidence type="ECO:0000313" key="2">
    <source>
        <dbReference type="Proteomes" id="UP000214746"/>
    </source>
</evidence>
<comment type="caution">
    <text evidence="1">The sequence shown here is derived from an EMBL/GenBank/DDBJ whole genome shotgun (WGS) entry which is preliminary data.</text>
</comment>
<keyword evidence="2" id="KW-1185">Reference proteome</keyword>
<dbReference type="SUPFAM" id="SSF54427">
    <property type="entry name" value="NTF2-like"/>
    <property type="match status" value="1"/>
</dbReference>
<evidence type="ECO:0008006" key="3">
    <source>
        <dbReference type="Google" id="ProtNLM"/>
    </source>
</evidence>
<dbReference type="EMBL" id="NHRJ02000007">
    <property type="protein sequence ID" value="PZE20498.1"/>
    <property type="molecule type" value="Genomic_DNA"/>
</dbReference>
<proteinExistence type="predicted"/>
<dbReference type="Proteomes" id="UP000214746">
    <property type="component" value="Unassembled WGS sequence"/>
</dbReference>
<dbReference type="AlphaFoldDB" id="A0A2W1P036"/>
<dbReference type="InterPro" id="IPR032710">
    <property type="entry name" value="NTF2-like_dom_sf"/>
</dbReference>
<gene>
    <name evidence="1" type="ORF">CBW46_013585</name>
</gene>
<reference evidence="1" key="1">
    <citation type="submission" date="2018-06" db="EMBL/GenBank/DDBJ databases">
        <title>Paenibacillus xerothermodurans sp. nov. an extremely dry heat resistant spore forming bacterium isolated from the soil of Cape Canaveral, Florida.</title>
        <authorList>
            <person name="Seuylemezian A."/>
            <person name="Kaur N."/>
            <person name="Patil P."/>
            <person name="Patil P."/>
            <person name="Mayilraj S."/>
            <person name="Vaishampayan P."/>
        </authorList>
    </citation>
    <scope>NUCLEOTIDE SEQUENCE [LARGE SCALE GENOMIC DNA]</scope>
    <source>
        <strain evidence="1">ATCC 27380</strain>
    </source>
</reference>
<accession>A0A2W1P036</accession>
<organism evidence="1 2">
    <name type="scientific">Paenibacillus xerothermodurans</name>
    <dbReference type="NCBI Taxonomy" id="1977292"/>
    <lineage>
        <taxon>Bacteria</taxon>
        <taxon>Bacillati</taxon>
        <taxon>Bacillota</taxon>
        <taxon>Bacilli</taxon>
        <taxon>Bacillales</taxon>
        <taxon>Paenibacillaceae</taxon>
        <taxon>Paenibacillus</taxon>
    </lineage>
</organism>
<protein>
    <recommendedName>
        <fullName evidence="3">Nuclear transport factor 2 family protein</fullName>
    </recommendedName>
</protein>
<dbReference type="OrthoDB" id="2720594at2"/>
<evidence type="ECO:0000313" key="1">
    <source>
        <dbReference type="EMBL" id="PZE20498.1"/>
    </source>
</evidence>
<sequence length="131" mass="15887">MLCLWLIPNVRDEQIRDVVERFYRYEQAGDFGSSWELFADEMKFKIKKETYIQRRPHVFMQDLGAKSFDFTINRPTKVSSWRMSENNAMFSRAYKMQVTQVFTGIFGTFRLVQDVYVVDENDHWRVLWSYQ</sequence>